<dbReference type="PANTHER" id="PTHR43176">
    <property type="entry name" value="3-HYDROXYISOBUTYRYL-COA HYDROLASE-RELATED"/>
    <property type="match status" value="1"/>
</dbReference>
<dbReference type="Gene3D" id="3.90.226.10">
    <property type="entry name" value="2-enoyl-CoA Hydratase, Chain A, domain 1"/>
    <property type="match status" value="1"/>
</dbReference>
<dbReference type="PANTHER" id="PTHR43176:SF3">
    <property type="entry name" value="3-HYDROXYISOBUTYRYL-COA HYDROLASE, MITOCHONDRIAL"/>
    <property type="match status" value="1"/>
</dbReference>
<dbReference type="AlphaFoldDB" id="A0A8H7EM89"/>
<protein>
    <recommendedName>
        <fullName evidence="2">3-hydroxyisobutyryl-CoA hydrolase</fullName>
        <ecNumber evidence="2">3.1.2.4</ecNumber>
    </recommendedName>
</protein>
<dbReference type="GO" id="GO:0003860">
    <property type="term" value="F:3-hydroxyisobutyryl-CoA hydrolase activity"/>
    <property type="evidence" value="ECO:0007669"/>
    <property type="project" value="UniProtKB-EC"/>
</dbReference>
<name>A0A8H7EM89_9FUNG</name>
<proteinExistence type="predicted"/>
<evidence type="ECO:0000259" key="4">
    <source>
        <dbReference type="Pfam" id="PF16113"/>
    </source>
</evidence>
<dbReference type="Pfam" id="PF16113">
    <property type="entry name" value="ECH_2"/>
    <property type="match status" value="1"/>
</dbReference>
<dbReference type="InterPro" id="IPR032259">
    <property type="entry name" value="HIBYL-CoA-H"/>
</dbReference>
<keyword evidence="3" id="KW-0378">Hydrolase</keyword>
<dbReference type="SUPFAM" id="SSF52096">
    <property type="entry name" value="ClpP/crotonase"/>
    <property type="match status" value="1"/>
</dbReference>
<dbReference type="EMBL" id="JABAYA010000278">
    <property type="protein sequence ID" value="KAF7721330.1"/>
    <property type="molecule type" value="Genomic_DNA"/>
</dbReference>
<dbReference type="EC" id="3.1.2.4" evidence="2"/>
<sequence>MAKVISPEVDLPQTHVFHQKISSARKFILNRPDKLNALNLKMTRNITPQLKAWDVSRLAKVILMKGIGDGRFCVGDDITDVLLRVKAKDPDALLFFQEKFTLVHMISTLETPYVTILDGYALGAALGLFAHGPFRIATERTIFSLPEVSIGVPLSSGSSFFLPKLDGELGTYLALTGDRLQGVDTFFAGIATHYIPSSRLPALEDRLADLETSDHSVIQRVIEEFVEPVQMDKIGYLRSERERIDRCFRYDTIDDILDALDRENSTTWVRETKRKLLSMSPTSLRVILRLLRKAQSMSLRECLEMEFDLIQKFMVTKDFHEGVDAMFLSKPRRKPRWEPSTLDEISEDDIDHLYFSYPSPNPLTLPTKLDLKRRYPYSRFALPSEEDVRLAIMGHGPEFGPENRLKSDQDVLSWFMHGYRGKWGVQEKILDILRRKTVHVGDGIVWK</sequence>
<dbReference type="InterPro" id="IPR029045">
    <property type="entry name" value="ClpP/crotonase-like_dom_sf"/>
</dbReference>
<dbReference type="InterPro" id="IPR045004">
    <property type="entry name" value="ECH_dom"/>
</dbReference>
<dbReference type="CDD" id="cd06558">
    <property type="entry name" value="crotonase-like"/>
    <property type="match status" value="1"/>
</dbReference>
<dbReference type="GO" id="GO:0006574">
    <property type="term" value="P:L-valine catabolic process"/>
    <property type="evidence" value="ECO:0007669"/>
    <property type="project" value="TreeGrafter"/>
</dbReference>
<comment type="catalytic activity">
    <reaction evidence="1">
        <text>3-hydroxy-2-methylpropanoyl-CoA + H2O = 3-hydroxy-2-methylpropanoate + CoA + H(+)</text>
        <dbReference type="Rhea" id="RHEA:20888"/>
        <dbReference type="ChEBI" id="CHEBI:11805"/>
        <dbReference type="ChEBI" id="CHEBI:15377"/>
        <dbReference type="ChEBI" id="CHEBI:15378"/>
        <dbReference type="ChEBI" id="CHEBI:57287"/>
        <dbReference type="ChEBI" id="CHEBI:57340"/>
        <dbReference type="EC" id="3.1.2.4"/>
    </reaction>
</comment>
<feature type="domain" description="Enoyl-CoA hydratase/isomerase" evidence="4">
    <location>
        <begin position="25"/>
        <end position="353"/>
    </location>
</feature>
<keyword evidence="6" id="KW-1185">Reference proteome</keyword>
<comment type="caution">
    <text evidence="5">The sequence shown here is derived from an EMBL/GenBank/DDBJ whole genome shotgun (WGS) entry which is preliminary data.</text>
</comment>
<gene>
    <name evidence="5" type="ORF">EC973_004862</name>
</gene>
<dbReference type="GO" id="GO:0005739">
    <property type="term" value="C:mitochondrion"/>
    <property type="evidence" value="ECO:0007669"/>
    <property type="project" value="TreeGrafter"/>
</dbReference>
<evidence type="ECO:0000256" key="2">
    <source>
        <dbReference type="ARBA" id="ARBA00011915"/>
    </source>
</evidence>
<evidence type="ECO:0000313" key="5">
    <source>
        <dbReference type="EMBL" id="KAF7721330.1"/>
    </source>
</evidence>
<evidence type="ECO:0000256" key="3">
    <source>
        <dbReference type="ARBA" id="ARBA00022801"/>
    </source>
</evidence>
<evidence type="ECO:0000256" key="1">
    <source>
        <dbReference type="ARBA" id="ARBA00001709"/>
    </source>
</evidence>
<reference evidence="5" key="1">
    <citation type="submission" date="2020-01" db="EMBL/GenBank/DDBJ databases">
        <title>Genome Sequencing of Three Apophysomyces-Like Fungal Strains Confirms a Novel Fungal Genus in the Mucoromycota with divergent Burkholderia-like Endosymbiotic Bacteria.</title>
        <authorList>
            <person name="Stajich J.E."/>
            <person name="Macias A.M."/>
            <person name="Carter-House D."/>
            <person name="Lovett B."/>
            <person name="Kasson L.R."/>
            <person name="Berry K."/>
            <person name="Grigoriev I."/>
            <person name="Chang Y."/>
            <person name="Spatafora J."/>
            <person name="Kasson M.T."/>
        </authorList>
    </citation>
    <scope>NUCLEOTIDE SEQUENCE</scope>
    <source>
        <strain evidence="5">NRRL A-21654</strain>
    </source>
</reference>
<dbReference type="Proteomes" id="UP000605846">
    <property type="component" value="Unassembled WGS sequence"/>
</dbReference>
<dbReference type="OrthoDB" id="1737613at2759"/>
<evidence type="ECO:0000313" key="6">
    <source>
        <dbReference type="Proteomes" id="UP000605846"/>
    </source>
</evidence>
<organism evidence="5 6">
    <name type="scientific">Apophysomyces ossiformis</name>
    <dbReference type="NCBI Taxonomy" id="679940"/>
    <lineage>
        <taxon>Eukaryota</taxon>
        <taxon>Fungi</taxon>
        <taxon>Fungi incertae sedis</taxon>
        <taxon>Mucoromycota</taxon>
        <taxon>Mucoromycotina</taxon>
        <taxon>Mucoromycetes</taxon>
        <taxon>Mucorales</taxon>
        <taxon>Mucorineae</taxon>
        <taxon>Mucoraceae</taxon>
        <taxon>Apophysomyces</taxon>
    </lineage>
</organism>
<accession>A0A8H7EM89</accession>